<evidence type="ECO:0000313" key="2">
    <source>
        <dbReference type="EMBL" id="KAK6135208.1"/>
    </source>
</evidence>
<sequence>MHETYERLLNEAERRSERVCEAALAGDELNEEEGGNEGSDSREEEMDEAVVAILKEAESGKKAIKSVDLSGRKLRIFPEAFGRLKSLVVLNFSDNQLEVRGGGPLEWIGSRGNNAIDLTFSNP</sequence>
<gene>
    <name evidence="2" type="ORF">DH2020_031053</name>
</gene>
<dbReference type="EMBL" id="JABTTQ020001112">
    <property type="protein sequence ID" value="KAK6135208.1"/>
    <property type="molecule type" value="Genomic_DNA"/>
</dbReference>
<dbReference type="Proteomes" id="UP001318860">
    <property type="component" value="Unassembled WGS sequence"/>
</dbReference>
<organism evidence="2 3">
    <name type="scientific">Rehmannia glutinosa</name>
    <name type="common">Chinese foxglove</name>
    <dbReference type="NCBI Taxonomy" id="99300"/>
    <lineage>
        <taxon>Eukaryota</taxon>
        <taxon>Viridiplantae</taxon>
        <taxon>Streptophyta</taxon>
        <taxon>Embryophyta</taxon>
        <taxon>Tracheophyta</taxon>
        <taxon>Spermatophyta</taxon>
        <taxon>Magnoliopsida</taxon>
        <taxon>eudicotyledons</taxon>
        <taxon>Gunneridae</taxon>
        <taxon>Pentapetalae</taxon>
        <taxon>asterids</taxon>
        <taxon>lamiids</taxon>
        <taxon>Lamiales</taxon>
        <taxon>Orobanchaceae</taxon>
        <taxon>Rehmannieae</taxon>
        <taxon>Rehmannia</taxon>
    </lineage>
</organism>
<dbReference type="Gene3D" id="3.80.10.10">
    <property type="entry name" value="Ribonuclease Inhibitor"/>
    <property type="match status" value="1"/>
</dbReference>
<proteinExistence type="predicted"/>
<keyword evidence="3" id="KW-1185">Reference proteome</keyword>
<reference evidence="2 3" key="1">
    <citation type="journal article" date="2021" name="Comput. Struct. Biotechnol. J.">
        <title>De novo genome assembly of the potent medicinal plant Rehmannia glutinosa using nanopore technology.</title>
        <authorList>
            <person name="Ma L."/>
            <person name="Dong C."/>
            <person name="Song C."/>
            <person name="Wang X."/>
            <person name="Zheng X."/>
            <person name="Niu Y."/>
            <person name="Chen S."/>
            <person name="Feng W."/>
        </authorList>
    </citation>
    <scope>NUCLEOTIDE SEQUENCE [LARGE SCALE GENOMIC DNA]</scope>
    <source>
        <strain evidence="2">DH-2019</strain>
    </source>
</reference>
<dbReference type="InterPro" id="IPR032675">
    <property type="entry name" value="LRR_dom_sf"/>
</dbReference>
<evidence type="ECO:0000256" key="1">
    <source>
        <dbReference type="SAM" id="MobiDB-lite"/>
    </source>
</evidence>
<name>A0ABR0VJ40_REHGL</name>
<comment type="caution">
    <text evidence="2">The sequence shown here is derived from an EMBL/GenBank/DDBJ whole genome shotgun (WGS) entry which is preliminary data.</text>
</comment>
<feature type="region of interest" description="Disordered" evidence="1">
    <location>
        <begin position="23"/>
        <end position="47"/>
    </location>
</feature>
<dbReference type="SUPFAM" id="SSF52058">
    <property type="entry name" value="L domain-like"/>
    <property type="match status" value="1"/>
</dbReference>
<accession>A0ABR0VJ40</accession>
<evidence type="ECO:0000313" key="3">
    <source>
        <dbReference type="Proteomes" id="UP001318860"/>
    </source>
</evidence>
<protein>
    <submittedName>
        <fullName evidence="2">Uncharacterized protein</fullName>
    </submittedName>
</protein>